<dbReference type="KEGG" id="npz:ACX27_14935"/>
<dbReference type="STRING" id="224013.ACX27_14935"/>
<evidence type="ECO:0000313" key="2">
    <source>
        <dbReference type="Proteomes" id="UP000062645"/>
    </source>
</evidence>
<dbReference type="EMBL" id="CP012036">
    <property type="protein sequence ID" value="ALF53851.1"/>
    <property type="molecule type" value="Genomic_DNA"/>
</dbReference>
<dbReference type="RefSeq" id="WP_062293890.1">
    <property type="nucleotide sequence ID" value="NZ_CP012036.1"/>
</dbReference>
<evidence type="ECO:0000313" key="1">
    <source>
        <dbReference type="EMBL" id="ALF53851.1"/>
    </source>
</evidence>
<protein>
    <submittedName>
        <fullName evidence="1">Uncharacterized protein</fullName>
    </submittedName>
</protein>
<proteinExistence type="predicted"/>
<reference evidence="1 2" key="2">
    <citation type="journal article" date="2016" name="Genome Announc.">
        <title>Draft Genome Sequence of the N2-Fixing Cyanobacterium Nostoc piscinale CENA21, Isolated from the Brazilian Amazon Floodplain.</title>
        <authorList>
            <person name="Leao T."/>
            <person name="Guimaraes P.I."/>
            <person name="de Melo A.G."/>
            <person name="Ramos R.T."/>
            <person name="Leao P.N."/>
            <person name="Silva A."/>
            <person name="Fiore M.F."/>
            <person name="Schneider M.P."/>
        </authorList>
    </citation>
    <scope>NUCLEOTIDE SEQUENCE [LARGE SCALE GENOMIC DNA]</scope>
    <source>
        <strain evidence="1 2">CENA21</strain>
    </source>
</reference>
<accession>A0A0M4TX07</accession>
<dbReference type="Proteomes" id="UP000062645">
    <property type="component" value="Chromosome"/>
</dbReference>
<keyword evidence="2" id="KW-1185">Reference proteome</keyword>
<gene>
    <name evidence="1" type="ORF">ACX27_14935</name>
</gene>
<organism evidence="1 2">
    <name type="scientific">Nostoc piscinale CENA21</name>
    <dbReference type="NCBI Taxonomy" id="224013"/>
    <lineage>
        <taxon>Bacteria</taxon>
        <taxon>Bacillati</taxon>
        <taxon>Cyanobacteriota</taxon>
        <taxon>Cyanophyceae</taxon>
        <taxon>Nostocales</taxon>
        <taxon>Nostocaceae</taxon>
        <taxon>Nostoc</taxon>
    </lineage>
</organism>
<sequence>MKTLRLWQIVPITVVLSMGIIQPNLAEAPSIPIPAKLKSDPLVLTGKSGGTVQSNCGNISTVPSQIIQVTESMPYMRLTVDSPGQPTLLIDGPSGRFCVLADSYSQSKPELSGYWQAGKYSLYIGQLSQEQHNYTLSISQQKKPK</sequence>
<dbReference type="OrthoDB" id="581999at2"/>
<dbReference type="PATRIC" id="fig|224013.5.peg.3601"/>
<name>A0A0M4TX07_9NOSO</name>
<reference evidence="2" key="1">
    <citation type="submission" date="2015-07" db="EMBL/GenBank/DDBJ databases">
        <title>Genome Of Nitrogen-Fixing Cyanobacterium Nostoc piscinale CENA21 From Solimoes/Amazon River Floodplain Sediments And Comparative Genomics To Uncover Biosynthetic Natural Products Potential.</title>
        <authorList>
            <person name="Leao T.F."/>
            <person name="Leao P.N."/>
            <person name="Guimaraes P.I."/>
            <person name="de Melo A.G.C."/>
            <person name="Ramos R.T.J."/>
            <person name="Silva A."/>
            <person name="Fiore M.F."/>
            <person name="Schneider M.P.C."/>
        </authorList>
    </citation>
    <scope>NUCLEOTIDE SEQUENCE [LARGE SCALE GENOMIC DNA]</scope>
    <source>
        <strain evidence="2">CENA21</strain>
    </source>
</reference>
<dbReference type="AlphaFoldDB" id="A0A0M4TX07"/>